<sequence>MEKVIAGDRRSETISVNNASINLRIQASSRHDRRRPHGPLHLVANFRDSLSRYQYQLYRRGLHALGASVERYTCLGWSTRAWVACQMFLCRLFRPFLAKVDKPHRWQNLWKKTWPYRCQNVPPIAAVMGNYSWMPCAPSCRRCMCITHMTTSEALGLKPLASDRPWALMESSIQVGHAPNT</sequence>
<proteinExistence type="predicted"/>
<dbReference type="EMBL" id="KV417885">
    <property type="protein sequence ID" value="KZP04824.1"/>
    <property type="molecule type" value="Genomic_DNA"/>
</dbReference>
<evidence type="ECO:0000313" key="3">
    <source>
        <dbReference type="Proteomes" id="UP000076532"/>
    </source>
</evidence>
<evidence type="ECO:0000313" key="2">
    <source>
        <dbReference type="EMBL" id="KZP04824.1"/>
    </source>
</evidence>
<accession>A0A167VB75</accession>
<keyword evidence="3" id="KW-1185">Reference proteome</keyword>
<name>A0A167VB75_9AGAM</name>
<organism evidence="2 3">
    <name type="scientific">Athelia psychrophila</name>
    <dbReference type="NCBI Taxonomy" id="1759441"/>
    <lineage>
        <taxon>Eukaryota</taxon>
        <taxon>Fungi</taxon>
        <taxon>Dikarya</taxon>
        <taxon>Basidiomycota</taxon>
        <taxon>Agaricomycotina</taxon>
        <taxon>Agaricomycetes</taxon>
        <taxon>Agaricomycetidae</taxon>
        <taxon>Atheliales</taxon>
        <taxon>Atheliaceae</taxon>
        <taxon>Athelia</taxon>
    </lineage>
</organism>
<dbReference type="EMBL" id="KV417972">
    <property type="protein sequence ID" value="KZP03994.1"/>
    <property type="molecule type" value="Genomic_DNA"/>
</dbReference>
<reference evidence="2 3" key="1">
    <citation type="journal article" date="2016" name="Mol. Biol. Evol.">
        <title>Comparative Genomics of Early-Diverging Mushroom-Forming Fungi Provides Insights into the Origins of Lignocellulose Decay Capabilities.</title>
        <authorList>
            <person name="Nagy L.G."/>
            <person name="Riley R."/>
            <person name="Tritt A."/>
            <person name="Adam C."/>
            <person name="Daum C."/>
            <person name="Floudas D."/>
            <person name="Sun H."/>
            <person name="Yadav J.S."/>
            <person name="Pangilinan J."/>
            <person name="Larsson K.H."/>
            <person name="Matsuura K."/>
            <person name="Barry K."/>
            <person name="Labutti K."/>
            <person name="Kuo R."/>
            <person name="Ohm R.A."/>
            <person name="Bhattacharya S.S."/>
            <person name="Shirouzu T."/>
            <person name="Yoshinaga Y."/>
            <person name="Martin F.M."/>
            <person name="Grigoriev I.V."/>
            <person name="Hibbett D.S."/>
        </authorList>
    </citation>
    <scope>NUCLEOTIDE SEQUENCE [LARGE SCALE GENOMIC DNA]</scope>
    <source>
        <strain evidence="2 3">CBS 109695</strain>
    </source>
</reference>
<dbReference type="Proteomes" id="UP000076532">
    <property type="component" value="Unassembled WGS sequence"/>
</dbReference>
<protein>
    <submittedName>
        <fullName evidence="2">Uncharacterized protein</fullName>
    </submittedName>
</protein>
<dbReference type="AlphaFoldDB" id="A0A167VB75"/>
<gene>
    <name evidence="2" type="ORF">FIBSPDRAFT_381508</name>
    <name evidence="1" type="ORF">FIBSPDRAFT_432778</name>
</gene>
<evidence type="ECO:0000313" key="1">
    <source>
        <dbReference type="EMBL" id="KZP03994.1"/>
    </source>
</evidence>